<dbReference type="EMBL" id="LDZY01000004">
    <property type="protein sequence ID" value="KLU66717.1"/>
    <property type="molecule type" value="Genomic_DNA"/>
</dbReference>
<reference evidence="1 2" key="1">
    <citation type="submission" date="2015-06" db="EMBL/GenBank/DDBJ databases">
        <title>Draft genome of the moderately acidophilic sulfate reducer Candidatus Desulfosporosinus acididurans strain M1.</title>
        <authorList>
            <person name="Poehlein A."/>
            <person name="Petzsch P."/>
            <person name="Johnson B.D."/>
            <person name="Schloemann M."/>
            <person name="Daniel R."/>
            <person name="Muehling M."/>
        </authorList>
    </citation>
    <scope>NUCLEOTIDE SEQUENCE [LARGE SCALE GENOMIC DNA]</scope>
    <source>
        <strain evidence="1 2">M1</strain>
    </source>
</reference>
<evidence type="ECO:0000313" key="1">
    <source>
        <dbReference type="EMBL" id="KLU66717.1"/>
    </source>
</evidence>
<proteinExistence type="predicted"/>
<sequence length="65" mass="7416">MGFDINLKDVQESILAKVRQNVGEETGPQNMVNSIALIASNVCRDFLEENNRLIWEELKNLKVVE</sequence>
<name>A0A0J1FTU9_9FIRM</name>
<organism evidence="1 2">
    <name type="scientific">Desulfosporosinus acididurans</name>
    <dbReference type="NCBI Taxonomy" id="476652"/>
    <lineage>
        <taxon>Bacteria</taxon>
        <taxon>Bacillati</taxon>
        <taxon>Bacillota</taxon>
        <taxon>Clostridia</taxon>
        <taxon>Eubacteriales</taxon>
        <taxon>Desulfitobacteriaceae</taxon>
        <taxon>Desulfosporosinus</taxon>
    </lineage>
</organism>
<dbReference type="Proteomes" id="UP000036356">
    <property type="component" value="Unassembled WGS sequence"/>
</dbReference>
<dbReference type="AlphaFoldDB" id="A0A0J1FTU9"/>
<dbReference type="RefSeq" id="WP_047809260.1">
    <property type="nucleotide sequence ID" value="NZ_LDZY01000004.1"/>
</dbReference>
<evidence type="ECO:0000313" key="2">
    <source>
        <dbReference type="Proteomes" id="UP000036356"/>
    </source>
</evidence>
<accession>A0A0J1FTU9</accession>
<keyword evidence="2" id="KW-1185">Reference proteome</keyword>
<protein>
    <submittedName>
        <fullName evidence="1">Uncharacterized protein</fullName>
    </submittedName>
</protein>
<comment type="caution">
    <text evidence="1">The sequence shown here is derived from an EMBL/GenBank/DDBJ whole genome shotgun (WGS) entry which is preliminary data.</text>
</comment>
<gene>
    <name evidence="1" type="ORF">DEAC_c13850</name>
</gene>